<evidence type="ECO:0000313" key="7">
    <source>
        <dbReference type="EMBL" id="CAH2760741.1"/>
    </source>
</evidence>
<reference evidence="7" key="1">
    <citation type="submission" date="2022-04" db="EMBL/GenBank/DDBJ databases">
        <authorList>
            <person name="Forde T."/>
        </authorList>
    </citation>
    <scope>NUCLEOTIDE SEQUENCE</scope>
    <source>
        <strain evidence="7">A18Y016a</strain>
        <strain evidence="8">A18Y020d</strain>
    </source>
</reference>
<accession>A0AAU9VDH8</accession>
<evidence type="ECO:0000256" key="2">
    <source>
        <dbReference type="ARBA" id="ARBA00022448"/>
    </source>
</evidence>
<keyword evidence="3" id="KW-0479">Metal-binding</keyword>
<evidence type="ECO:0000256" key="4">
    <source>
        <dbReference type="ARBA" id="ARBA00022729"/>
    </source>
</evidence>
<dbReference type="GO" id="GO:0030313">
    <property type="term" value="C:cell envelope"/>
    <property type="evidence" value="ECO:0007669"/>
    <property type="project" value="UniProtKB-SubCell"/>
</dbReference>
<keyword evidence="9" id="KW-1185">Reference proteome</keyword>
<protein>
    <submittedName>
        <fullName evidence="7">Zinc ABC transporter substrate-binding protein</fullName>
    </submittedName>
</protein>
<comment type="subcellular location">
    <subcellularLocation>
        <location evidence="1">Cell envelope</location>
    </subcellularLocation>
</comment>
<keyword evidence="4 6" id="KW-0732">Signal</keyword>
<keyword evidence="2 5" id="KW-0813">Transport</keyword>
<dbReference type="AlphaFoldDB" id="A0AAU9VDH8"/>
<gene>
    <name evidence="7" type="primary">troA</name>
    <name evidence="7" type="ORF">ERYAMS2_00336</name>
    <name evidence="8" type="ORF">ERYAMS_00046</name>
</gene>
<dbReference type="PANTHER" id="PTHR42953:SF1">
    <property type="entry name" value="METAL-BINDING PROTEIN HI_0362-RELATED"/>
    <property type="match status" value="1"/>
</dbReference>
<dbReference type="GO" id="GO:0030001">
    <property type="term" value="P:metal ion transport"/>
    <property type="evidence" value="ECO:0007669"/>
    <property type="project" value="InterPro"/>
</dbReference>
<dbReference type="CDD" id="cd01016">
    <property type="entry name" value="TroA"/>
    <property type="match status" value="1"/>
</dbReference>
<dbReference type="PROSITE" id="PS51257">
    <property type="entry name" value="PROKAR_LIPOPROTEIN"/>
    <property type="match status" value="1"/>
</dbReference>
<evidence type="ECO:0000256" key="5">
    <source>
        <dbReference type="RuleBase" id="RU003512"/>
    </source>
</evidence>
<dbReference type="PRINTS" id="PR00690">
    <property type="entry name" value="ADHESNFAMILY"/>
</dbReference>
<name>A0AAU9VDH8_9FIRM</name>
<dbReference type="InterPro" id="IPR050492">
    <property type="entry name" value="Bact_metal-bind_prot9"/>
</dbReference>
<evidence type="ECO:0000256" key="6">
    <source>
        <dbReference type="SAM" id="SignalP"/>
    </source>
</evidence>
<dbReference type="Proteomes" id="UP001154095">
    <property type="component" value="Chromosome"/>
</dbReference>
<evidence type="ECO:0000313" key="10">
    <source>
        <dbReference type="Proteomes" id="UP001154111"/>
    </source>
</evidence>
<evidence type="ECO:0000256" key="3">
    <source>
        <dbReference type="ARBA" id="ARBA00022723"/>
    </source>
</evidence>
<dbReference type="EMBL" id="OW659477">
    <property type="protein sequence ID" value="CAH2760741.1"/>
    <property type="molecule type" value="Genomic_DNA"/>
</dbReference>
<dbReference type="PRINTS" id="PR00691">
    <property type="entry name" value="ADHESINB"/>
</dbReference>
<dbReference type="Gene3D" id="3.40.50.1980">
    <property type="entry name" value="Nitrogenase molybdenum iron protein domain"/>
    <property type="match status" value="2"/>
</dbReference>
<sequence>MKKILAVLLVSLLVLTGCKSAPNSPSTENDGKINVVATTTMIKDLVEIIGGEKVSVNGMMVAGVDPHLYKAKPSDVKAIQEADVVAFNGVHLEAKLDDVLSGLEGSGKNIIKLEDALEPSDIINDEEQGGHDPHIWFDVNLWKKSAQHVADKLSEFDAENKDYYQQNATKYVSELADMDTYIKNRIAEIPEQQRVLVTAHDAFAYFGRYFGVHVEAIQGISTQSEAGIADINKVSDLIVDRKIKAIYTESSVPKKTIESLQAAVKDRGFDVSIGGEIYSDSLKEDASYIETYKINVDTIVDNLK</sequence>
<dbReference type="InterPro" id="IPR006127">
    <property type="entry name" value="ZnuA-like"/>
</dbReference>
<evidence type="ECO:0000256" key="1">
    <source>
        <dbReference type="ARBA" id="ARBA00004196"/>
    </source>
</evidence>
<dbReference type="GO" id="GO:0007155">
    <property type="term" value="P:cell adhesion"/>
    <property type="evidence" value="ECO:0007669"/>
    <property type="project" value="InterPro"/>
</dbReference>
<feature type="chain" id="PRO_5043516062" evidence="6">
    <location>
        <begin position="21"/>
        <end position="304"/>
    </location>
</feature>
<dbReference type="InterPro" id="IPR006128">
    <property type="entry name" value="Lipoprotein_PsaA-like"/>
</dbReference>
<evidence type="ECO:0000313" key="9">
    <source>
        <dbReference type="Proteomes" id="UP001154095"/>
    </source>
</evidence>
<dbReference type="GO" id="GO:0046872">
    <property type="term" value="F:metal ion binding"/>
    <property type="evidence" value="ECO:0007669"/>
    <property type="project" value="UniProtKB-KW"/>
</dbReference>
<dbReference type="Pfam" id="PF01297">
    <property type="entry name" value="ZnuA"/>
    <property type="match status" value="1"/>
</dbReference>
<dbReference type="EMBL" id="OW659496">
    <property type="protein sequence ID" value="CAH2760754.1"/>
    <property type="molecule type" value="Genomic_DNA"/>
</dbReference>
<proteinExistence type="inferred from homology"/>
<dbReference type="InterPro" id="IPR006129">
    <property type="entry name" value="AdhesinB"/>
</dbReference>
<comment type="similarity">
    <text evidence="5">Belongs to the bacterial solute-binding protein 9 family.</text>
</comment>
<dbReference type="SUPFAM" id="SSF53807">
    <property type="entry name" value="Helical backbone' metal receptor"/>
    <property type="match status" value="1"/>
</dbReference>
<evidence type="ECO:0000313" key="8">
    <source>
        <dbReference type="EMBL" id="CAH2760754.1"/>
    </source>
</evidence>
<dbReference type="RefSeq" id="WP_254007089.1">
    <property type="nucleotide sequence ID" value="NZ_OW659477.1"/>
</dbReference>
<organism evidence="7 10">
    <name type="scientific">Erysipelothrix amsterdamensis</name>
    <dbReference type="NCBI Taxonomy" id="2929157"/>
    <lineage>
        <taxon>Bacteria</taxon>
        <taxon>Bacillati</taxon>
        <taxon>Bacillota</taxon>
        <taxon>Erysipelotrichia</taxon>
        <taxon>Erysipelotrichales</taxon>
        <taxon>Erysipelotrichaceae</taxon>
        <taxon>Erysipelothrix</taxon>
    </lineage>
</organism>
<dbReference type="PANTHER" id="PTHR42953">
    <property type="entry name" value="HIGH-AFFINITY ZINC UPTAKE SYSTEM PROTEIN ZNUA-RELATED"/>
    <property type="match status" value="1"/>
</dbReference>
<dbReference type="Proteomes" id="UP001154111">
    <property type="component" value="Chromosome"/>
</dbReference>
<feature type="signal peptide" evidence="6">
    <location>
        <begin position="1"/>
        <end position="20"/>
    </location>
</feature>